<feature type="signal peptide" evidence="1">
    <location>
        <begin position="1"/>
        <end position="18"/>
    </location>
</feature>
<evidence type="ECO:0000313" key="3">
    <source>
        <dbReference type="Proteomes" id="UP000494206"/>
    </source>
</evidence>
<feature type="chain" id="PRO_5035746111" description="NR LBD domain-containing protein" evidence="1">
    <location>
        <begin position="19"/>
        <end position="81"/>
    </location>
</feature>
<protein>
    <recommendedName>
        <fullName evidence="4">NR LBD domain-containing protein</fullName>
    </recommendedName>
</protein>
<accession>A0A8S1F173</accession>
<sequence>MMMMGIYWQICAVASRIALDGVQICDNEKLKCNSTTLRKLCEMCANDMRHTINTLQWVAVASMKTNRAIEMKLIKEVGRQF</sequence>
<keyword evidence="1" id="KW-0732">Signal</keyword>
<dbReference type="Proteomes" id="UP000494206">
    <property type="component" value="Unassembled WGS sequence"/>
</dbReference>
<dbReference type="AlphaFoldDB" id="A0A8S1F173"/>
<organism evidence="2 3">
    <name type="scientific">Caenorhabditis bovis</name>
    <dbReference type="NCBI Taxonomy" id="2654633"/>
    <lineage>
        <taxon>Eukaryota</taxon>
        <taxon>Metazoa</taxon>
        <taxon>Ecdysozoa</taxon>
        <taxon>Nematoda</taxon>
        <taxon>Chromadorea</taxon>
        <taxon>Rhabditida</taxon>
        <taxon>Rhabditina</taxon>
        <taxon>Rhabditomorpha</taxon>
        <taxon>Rhabditoidea</taxon>
        <taxon>Rhabditidae</taxon>
        <taxon>Peloderinae</taxon>
        <taxon>Caenorhabditis</taxon>
    </lineage>
</organism>
<proteinExistence type="predicted"/>
<evidence type="ECO:0008006" key="4">
    <source>
        <dbReference type="Google" id="ProtNLM"/>
    </source>
</evidence>
<gene>
    <name evidence="2" type="ORF">CBOVIS_LOCUS8597</name>
</gene>
<dbReference type="EMBL" id="CADEPM010000005">
    <property type="protein sequence ID" value="CAB3406535.1"/>
    <property type="molecule type" value="Genomic_DNA"/>
</dbReference>
<dbReference type="Gene3D" id="1.10.8.60">
    <property type="match status" value="1"/>
</dbReference>
<evidence type="ECO:0000313" key="2">
    <source>
        <dbReference type="EMBL" id="CAB3406535.1"/>
    </source>
</evidence>
<name>A0A8S1F173_9PELO</name>
<evidence type="ECO:0000256" key="1">
    <source>
        <dbReference type="SAM" id="SignalP"/>
    </source>
</evidence>
<reference evidence="2 3" key="1">
    <citation type="submission" date="2020-04" db="EMBL/GenBank/DDBJ databases">
        <authorList>
            <person name="Laetsch R D."/>
            <person name="Stevens L."/>
            <person name="Kumar S."/>
            <person name="Blaxter L. M."/>
        </authorList>
    </citation>
    <scope>NUCLEOTIDE SEQUENCE [LARGE SCALE GENOMIC DNA]</scope>
</reference>
<comment type="caution">
    <text evidence="2">The sequence shown here is derived from an EMBL/GenBank/DDBJ whole genome shotgun (WGS) entry which is preliminary data.</text>
</comment>
<keyword evidence="3" id="KW-1185">Reference proteome</keyword>